<dbReference type="SUPFAM" id="SSF49478">
    <property type="entry name" value="Cna protein B-type domain"/>
    <property type="match status" value="1"/>
</dbReference>
<dbReference type="Pfam" id="PF17210">
    <property type="entry name" value="SdrD_B"/>
    <property type="match status" value="1"/>
</dbReference>
<dbReference type="GO" id="GO:0004180">
    <property type="term" value="F:carboxypeptidase activity"/>
    <property type="evidence" value="ECO:0007669"/>
    <property type="project" value="UniProtKB-KW"/>
</dbReference>
<dbReference type="GO" id="GO:0005576">
    <property type="term" value="C:extracellular region"/>
    <property type="evidence" value="ECO:0007669"/>
    <property type="project" value="UniProtKB-SubCell"/>
</dbReference>
<evidence type="ECO:0000256" key="2">
    <source>
        <dbReference type="ARBA" id="ARBA00022525"/>
    </source>
</evidence>
<reference evidence="10" key="1">
    <citation type="submission" date="2020-10" db="EMBL/GenBank/DDBJ databases">
        <authorList>
            <person name="Gilroy R."/>
        </authorList>
    </citation>
    <scope>NUCLEOTIDE SEQUENCE</scope>
    <source>
        <strain evidence="10">ChiW13-3771</strain>
    </source>
</reference>
<dbReference type="GO" id="GO:0033926">
    <property type="term" value="F:endo-alpha-N-acetylgalactosaminidase activity"/>
    <property type="evidence" value="ECO:0007669"/>
    <property type="project" value="InterPro"/>
</dbReference>
<dbReference type="Pfam" id="PF17974">
    <property type="entry name" value="GalBD_like"/>
    <property type="match status" value="1"/>
</dbReference>
<evidence type="ECO:0000259" key="4">
    <source>
        <dbReference type="Pfam" id="PF12905"/>
    </source>
</evidence>
<feature type="domain" description="Galactose mutarotase-like fold" evidence="8">
    <location>
        <begin position="329"/>
        <end position="565"/>
    </location>
</feature>
<dbReference type="GO" id="GO:0030246">
    <property type="term" value="F:carbohydrate binding"/>
    <property type="evidence" value="ECO:0007669"/>
    <property type="project" value="InterPro"/>
</dbReference>
<dbReference type="EMBL" id="DVHN01000118">
    <property type="protein sequence ID" value="HIR89075.1"/>
    <property type="molecule type" value="Genomic_DNA"/>
</dbReference>
<dbReference type="InterPro" id="IPR013784">
    <property type="entry name" value="Carb-bd-like_fold"/>
</dbReference>
<keyword evidence="10" id="KW-0378">Hydrolase</keyword>
<dbReference type="SUPFAM" id="SSF49464">
    <property type="entry name" value="Carboxypeptidase regulatory domain-like"/>
    <property type="match status" value="2"/>
</dbReference>
<dbReference type="InterPro" id="IPR040633">
    <property type="entry name" value="Gal_mutarotas_3"/>
</dbReference>
<sequence length="2071" mass="226710">MEKQKKVKRILSWLLITVMIISQFVSGNAITAVAAPESRAVTTTWRQFTAGSKNNNAQNKALLLLTNEEAKGLTNGSIQMTIKMDETASKTQAYFAILAKDNVNFSGAGVHDTAWFMQNVAATSGSWLDLNKKGLAAGQEATFKIRFNGTTVSLTVDGEAVEDKNGNTEFELPLLESLKDGQIGILLGSPSTTLSFKDVIVSSYDADGNETQIIKDGTDTWELAATASGEAYNAEVSTTEVTVTGKVIDAEGNAVSGANVTLGDSSTTTAEDGTYTFNSVKAGEYTVTAAMSGYTTSSANITVEKEDIVVPDLKIQLAEGIDYEAPETLKSDVMEVGIDNAFPRVIGYTLNGKKMLGQTTAVDTITIGSTAIKPEVEFKKDAENKATYKMTLKDEAANIDAVLTATLTVEKNIVTFKITNVVNNIPNCVTTIDMSDVNFLTVRSTQQDSEFAGSNVSVNTHKSGDVFADVSALNDGKRGYMYALMSADGLSAGLWSNSENNVTSDWQRITSNVTTTESYKESGLASTYWTYQKSPEYREENTEEELPCLKVVLTEDQNGDGLVDWQDGAIAYRDIMNNPLGYEVVPDRVAMRIAMNFAGQAQNPFLMTLDNVKKVYLNTDGLGQSILLKGYGSEGHDSGHLNYADIGTRIGGVEDMKYLLEKGLEFGATFGIHVNASETYPESIYFETDRLKKNADGSLSFGWNWLDQGVNIDADYDLKHGRAQRWIDLHEKLGGDEGDNLDFVYVDVWGNGQSGDNGTWASRQLAKEIANCGWRLAGEWGYAFAYDSTFQHWAADLTYGGYSLKGINSTIARFIANHQRDSWVGDYPAYGGAARNPLLGGYDMKDFEGWQGRNDYEGYIENLFDDNIASKFVQHYLVMKWENGTPVTMTDNGETYTWTPEMKITLQDEERQNTLVIERQSNDVNNAGYDLRTMTFNGKKIMDGEKYLIPWFWDANGNDLASNDEKLYHWNQAGGTTTWELPDSWAGLDTVKLYSLSEYGKENEQELKVVDNKITIEAQASVPYVIHKGTASPDLTDEELKWSDGVHMSDTGFNSRNPLQYWDITGETEAATVVKNVTSNNMLQLANTTQEIALTQTLTDLKPGQRYAAFVGVDNRSDAKAYIEVAIDGEIVDSNYTQRSIARNYTQPSAHNNNCPTIEGGGSYFQNMYVFFDVPKTGGEVTLTVRREAGEGATYMDDFRVLETKQNCEESDLVFKQDFENVPQGIWPFVLGGVEGVADNRTHLSEKHEPYTQAGWYNGVKKLDDVLDGNWSLKSNGLVQGYNIVYQTIPQNFRFEPGVTYQISFDYETGSDDTYGVVVGDGDFSDNNEIPLYSLKSSLETDEGGMLKGAKDHYTMLITGSETGQTWFGIYSTGVAANTQGASGSEANFGGYKDFVLDNLVIERSDVDRTNLITLVDENSNRNSQNYSAETWKTFEDALAAANDVLNNFGTTQDEVNKAYNTLNEAVNALEVIGGNVSGKVTDEAGTAIEGVSISIGEITAKTSEDGSYVLHGVPFGKVTITAEDPQYVTAEEEITVTEEAADKTDVTKDFVLKEETTSIQGTVTAVGKPMNKLTVTITSGTYTQETTTNRKGYYEFKDIPTKDYTISVSADGYDTASKEISAVKTEIAEVNLMLPPKSTVDYENDYNDGKIYWADLAGNTKSTTIKNTGEATNILFQGGGHSNVYEMNAPQFKNGCVEMDLTAQADGIRIGILLRAKDMNNRVYVGVGDAANQYFTEYWGTSTGNSWSGMSTGPTFAAGQTMHLKAEIVDRTITLWVNGEQILSNTMSGVQVESGYIGLNTRNTHDVLIDNVKVTSYDAPEGDVQTAAGHVSLNGEALEGVKVSLIDAEGNIIKEAKTDALGNYQFKKLAFGEYTVQVTNESETKTANVTVEAVDGYCVVPEIAFGEKPVVNKAVLEVVTDIYSTYDESEYTEESWAVFAQAVKDAKEILEDEAATQEEVDAALETLKNAASGLAKVEIPVPVNKNAIKVVVGIYKTYDETEYTKESWTTLAEALEAADQVIADEETTQEEVDAALQTLIDAGEGLQKAEKPVEINKVGLEVATTIYATY</sequence>
<organism evidence="10 11">
    <name type="scientific">Candidatus Fimimorpha faecalis</name>
    <dbReference type="NCBI Taxonomy" id="2840824"/>
    <lineage>
        <taxon>Bacteria</taxon>
        <taxon>Bacillati</taxon>
        <taxon>Bacillota</taxon>
        <taxon>Clostridia</taxon>
        <taxon>Eubacteriales</taxon>
        <taxon>Candidatus Fimimorpha</taxon>
    </lineage>
</organism>
<evidence type="ECO:0000256" key="3">
    <source>
        <dbReference type="ARBA" id="ARBA00022729"/>
    </source>
</evidence>
<dbReference type="InterPro" id="IPR033764">
    <property type="entry name" value="Sdr_B"/>
</dbReference>
<dbReference type="Proteomes" id="UP000824201">
    <property type="component" value="Unassembled WGS sequence"/>
</dbReference>
<keyword evidence="3" id="KW-0732">Signal</keyword>
<dbReference type="Pfam" id="PF18080">
    <property type="entry name" value="Gal_mutarotas_3"/>
    <property type="match status" value="1"/>
</dbReference>
<dbReference type="Pfam" id="PF17451">
    <property type="entry name" value="Glyco_hyd_101C"/>
    <property type="match status" value="1"/>
</dbReference>
<dbReference type="Pfam" id="PF12905">
    <property type="entry name" value="Glyco_hydro_101"/>
    <property type="match status" value="1"/>
</dbReference>
<feature type="non-terminal residue" evidence="10">
    <location>
        <position position="2071"/>
    </location>
</feature>
<comment type="caution">
    <text evidence="10">The sequence shown here is derived from an EMBL/GenBank/DDBJ whole genome shotgun (WGS) entry which is preliminary data.</text>
</comment>
<evidence type="ECO:0000313" key="11">
    <source>
        <dbReference type="Proteomes" id="UP000824201"/>
    </source>
</evidence>
<dbReference type="SUPFAM" id="SSF49899">
    <property type="entry name" value="Concanavalin A-like lectins/glucanases"/>
    <property type="match status" value="1"/>
</dbReference>
<proteinExistence type="predicted"/>
<feature type="domain" description="Glycosyl hydrolase 101 beta-sandwich" evidence="6">
    <location>
        <begin position="867"/>
        <end position="1002"/>
    </location>
</feature>
<dbReference type="PANTHER" id="PTHR23303:SF14">
    <property type="entry name" value="BOS COMPLEX SUBUNIT NOMO1-RELATED"/>
    <property type="match status" value="1"/>
</dbReference>
<feature type="domain" description="Endo-alpha-N-acetylgalactosaminidase" evidence="9">
    <location>
        <begin position="1049"/>
        <end position="1195"/>
    </location>
</feature>
<dbReference type="Gene3D" id="1.20.1270.70">
    <property type="entry name" value="Designed single chain three-helix bundle"/>
    <property type="match status" value="3"/>
</dbReference>
<dbReference type="CDD" id="cd14244">
    <property type="entry name" value="GH_101_like"/>
    <property type="match status" value="1"/>
</dbReference>
<dbReference type="SUPFAM" id="SSF49452">
    <property type="entry name" value="Starch-binding domain-like"/>
    <property type="match status" value="1"/>
</dbReference>
<dbReference type="InterPro" id="IPR013780">
    <property type="entry name" value="Glyco_hydro_b"/>
</dbReference>
<dbReference type="Gene3D" id="2.60.40.1120">
    <property type="entry name" value="Carboxypeptidase-like, regulatory domain"/>
    <property type="match status" value="3"/>
</dbReference>
<protein>
    <submittedName>
        <fullName evidence="10">Carboxypeptidase regulatory-like domain-containing protein</fullName>
    </submittedName>
</protein>
<dbReference type="InterPro" id="IPR049314">
    <property type="entry name" value="GH101_dom-5"/>
</dbReference>
<comment type="subcellular location">
    <subcellularLocation>
        <location evidence="1">Secreted</location>
    </subcellularLocation>
</comment>
<name>A0A9D1EF83_9FIRM</name>
<evidence type="ECO:0000259" key="9">
    <source>
        <dbReference type="Pfam" id="PF21466"/>
    </source>
</evidence>
<accession>A0A9D1EF83</accession>
<dbReference type="Pfam" id="PF07554">
    <property type="entry name" value="FIVAR"/>
    <property type="match status" value="3"/>
</dbReference>
<feature type="domain" description="Endo-alpha-N-acetylgalactosaminidase" evidence="7">
    <location>
        <begin position="1197"/>
        <end position="1391"/>
    </location>
</feature>
<dbReference type="Pfam" id="PF21466">
    <property type="entry name" value="GH101_dom-5"/>
    <property type="match status" value="1"/>
</dbReference>
<dbReference type="PANTHER" id="PTHR23303">
    <property type="entry name" value="CARBOXYPEPTIDASE REGULATORY REGION-CONTAINING"/>
    <property type="match status" value="1"/>
</dbReference>
<evidence type="ECO:0000259" key="7">
    <source>
        <dbReference type="Pfam" id="PF17974"/>
    </source>
</evidence>
<dbReference type="InterPro" id="IPR051417">
    <property type="entry name" value="SDr/BOS_complex"/>
</dbReference>
<dbReference type="Gene3D" id="3.20.20.80">
    <property type="entry name" value="Glycosidases"/>
    <property type="match status" value="1"/>
</dbReference>
<feature type="domain" description="SD-repeat containing protein B" evidence="5">
    <location>
        <begin position="1837"/>
        <end position="1888"/>
    </location>
</feature>
<dbReference type="Gene3D" id="2.60.120.870">
    <property type="match status" value="2"/>
</dbReference>
<keyword evidence="2" id="KW-0964">Secreted</keyword>
<evidence type="ECO:0000259" key="5">
    <source>
        <dbReference type="Pfam" id="PF17210"/>
    </source>
</evidence>
<dbReference type="Gene3D" id="2.60.120.260">
    <property type="entry name" value="Galactose-binding domain-like"/>
    <property type="match status" value="2"/>
</dbReference>
<keyword evidence="10" id="KW-0645">Protease</keyword>
<dbReference type="InterPro" id="IPR013783">
    <property type="entry name" value="Ig-like_fold"/>
</dbReference>
<evidence type="ECO:0000256" key="1">
    <source>
        <dbReference type="ARBA" id="ARBA00004613"/>
    </source>
</evidence>
<evidence type="ECO:0000313" key="10">
    <source>
        <dbReference type="EMBL" id="HIR89075.1"/>
    </source>
</evidence>
<evidence type="ECO:0000259" key="8">
    <source>
        <dbReference type="Pfam" id="PF18080"/>
    </source>
</evidence>
<evidence type="ECO:0000259" key="6">
    <source>
        <dbReference type="Pfam" id="PF17451"/>
    </source>
</evidence>
<dbReference type="InterPro" id="IPR035364">
    <property type="entry name" value="Beta_sandwich_GH101"/>
</dbReference>
<gene>
    <name evidence="10" type="ORF">IAC96_09015</name>
</gene>
<feature type="domain" description="Endo-alpha-N-acetylgalactosaminidase" evidence="4">
    <location>
        <begin position="566"/>
        <end position="860"/>
    </location>
</feature>
<keyword evidence="10" id="KW-0121">Carboxypeptidase</keyword>
<dbReference type="InterPro" id="IPR013320">
    <property type="entry name" value="ConA-like_dom_sf"/>
</dbReference>
<dbReference type="Pfam" id="PF13620">
    <property type="entry name" value="CarboxypepD_reg"/>
    <property type="match status" value="3"/>
</dbReference>
<dbReference type="InterPro" id="IPR025706">
    <property type="entry name" value="Endoa_GalNAc"/>
</dbReference>
<dbReference type="InterPro" id="IPR014718">
    <property type="entry name" value="GH-type_carb-bd"/>
</dbReference>
<dbReference type="Gene3D" id="2.70.98.10">
    <property type="match status" value="1"/>
</dbReference>
<dbReference type="Gene3D" id="2.60.40.10">
    <property type="entry name" value="Immunoglobulins"/>
    <property type="match status" value="1"/>
</dbReference>
<dbReference type="Gene3D" id="2.60.40.1180">
    <property type="entry name" value="Golgi alpha-mannosidase II"/>
    <property type="match status" value="1"/>
</dbReference>
<reference evidence="10" key="2">
    <citation type="journal article" date="2021" name="PeerJ">
        <title>Extensive microbial diversity within the chicken gut microbiome revealed by metagenomics and culture.</title>
        <authorList>
            <person name="Gilroy R."/>
            <person name="Ravi A."/>
            <person name="Getino M."/>
            <person name="Pursley I."/>
            <person name="Horton D.L."/>
            <person name="Alikhan N.F."/>
            <person name="Baker D."/>
            <person name="Gharbi K."/>
            <person name="Hall N."/>
            <person name="Watson M."/>
            <person name="Adriaenssens E.M."/>
            <person name="Foster-Nyarko E."/>
            <person name="Jarju S."/>
            <person name="Secka A."/>
            <person name="Antonio M."/>
            <person name="Oren A."/>
            <person name="Chaudhuri R.R."/>
            <person name="La Ragione R."/>
            <person name="Hildebrand F."/>
            <person name="Pallen M.J."/>
        </authorList>
    </citation>
    <scope>NUCLEOTIDE SEQUENCE</scope>
    <source>
        <strain evidence="10">ChiW13-3771</strain>
    </source>
</reference>
<dbReference type="InterPro" id="IPR008969">
    <property type="entry name" value="CarboxyPept-like_regulatory"/>
</dbReference>
<dbReference type="InterPro" id="IPR040502">
    <property type="entry name" value="GH101_dom-6"/>
</dbReference>